<dbReference type="Proteomes" id="UP001482620">
    <property type="component" value="Unassembled WGS sequence"/>
</dbReference>
<evidence type="ECO:0000313" key="2">
    <source>
        <dbReference type="Proteomes" id="UP001482620"/>
    </source>
</evidence>
<evidence type="ECO:0000313" key="1">
    <source>
        <dbReference type="EMBL" id="MEQ2225598.1"/>
    </source>
</evidence>
<protein>
    <recommendedName>
        <fullName evidence="3">ZP domain-containing protein</fullName>
    </recommendedName>
</protein>
<reference evidence="1 2" key="1">
    <citation type="submission" date="2021-06" db="EMBL/GenBank/DDBJ databases">
        <authorList>
            <person name="Palmer J.M."/>
        </authorList>
    </citation>
    <scope>NUCLEOTIDE SEQUENCE [LARGE SCALE GENOMIC DNA]</scope>
    <source>
        <strain evidence="2">if_2019</strain>
        <tissue evidence="1">Muscle</tissue>
    </source>
</reference>
<evidence type="ECO:0008006" key="3">
    <source>
        <dbReference type="Google" id="ProtNLM"/>
    </source>
</evidence>
<proteinExistence type="predicted"/>
<name>A0ABV0T0Z1_9TELE</name>
<gene>
    <name evidence="1" type="ORF">ILYODFUR_019212</name>
</gene>
<organism evidence="1 2">
    <name type="scientific">Ilyodon furcidens</name>
    <name type="common">goldbreast splitfin</name>
    <dbReference type="NCBI Taxonomy" id="33524"/>
    <lineage>
        <taxon>Eukaryota</taxon>
        <taxon>Metazoa</taxon>
        <taxon>Chordata</taxon>
        <taxon>Craniata</taxon>
        <taxon>Vertebrata</taxon>
        <taxon>Euteleostomi</taxon>
        <taxon>Actinopterygii</taxon>
        <taxon>Neopterygii</taxon>
        <taxon>Teleostei</taxon>
        <taxon>Neoteleostei</taxon>
        <taxon>Acanthomorphata</taxon>
        <taxon>Ovalentaria</taxon>
        <taxon>Atherinomorphae</taxon>
        <taxon>Cyprinodontiformes</taxon>
        <taxon>Goodeidae</taxon>
        <taxon>Ilyodon</taxon>
    </lineage>
</organism>
<sequence>MYLVVNVAQYRTFVYLLTPESKHLWVCGSIKICNTKCEEPHTRPPGSGTAMSEIRATDDCGSVGRVVVLQSEGCGFDSSFLLPYGDVPLGKALNLKSVNECVSAIG</sequence>
<accession>A0ABV0T0Z1</accession>
<keyword evidence="2" id="KW-1185">Reference proteome</keyword>
<dbReference type="EMBL" id="JAHRIQ010013498">
    <property type="protein sequence ID" value="MEQ2225598.1"/>
    <property type="molecule type" value="Genomic_DNA"/>
</dbReference>
<comment type="caution">
    <text evidence="1">The sequence shown here is derived from an EMBL/GenBank/DDBJ whole genome shotgun (WGS) entry which is preliminary data.</text>
</comment>